<accession>A0ABV7J739</accession>
<dbReference type="InterPro" id="IPR043165">
    <property type="entry name" value="TruD_insert_sf"/>
</dbReference>
<feature type="domain" description="TRUD" evidence="5">
    <location>
        <begin position="187"/>
        <end position="339"/>
    </location>
</feature>
<dbReference type="PANTHER" id="PTHR47811">
    <property type="entry name" value="TRNA PSEUDOURIDINE SYNTHASE D"/>
    <property type="match status" value="1"/>
</dbReference>
<comment type="catalytic activity">
    <reaction evidence="4">
        <text>uridine(13) in tRNA = pseudouridine(13) in tRNA</text>
        <dbReference type="Rhea" id="RHEA:42540"/>
        <dbReference type="Rhea" id="RHEA-COMP:10105"/>
        <dbReference type="Rhea" id="RHEA-COMP:10106"/>
        <dbReference type="ChEBI" id="CHEBI:65314"/>
        <dbReference type="ChEBI" id="CHEBI:65315"/>
        <dbReference type="EC" id="5.4.99.27"/>
    </reaction>
</comment>
<dbReference type="Proteomes" id="UP001595533">
    <property type="component" value="Unassembled WGS sequence"/>
</dbReference>
<evidence type="ECO:0000256" key="3">
    <source>
        <dbReference type="ARBA" id="ARBA00023235"/>
    </source>
</evidence>
<organism evidence="6 7">
    <name type="scientific">Marinicella sediminis</name>
    <dbReference type="NCBI Taxonomy" id="1792834"/>
    <lineage>
        <taxon>Bacteria</taxon>
        <taxon>Pseudomonadati</taxon>
        <taxon>Pseudomonadota</taxon>
        <taxon>Gammaproteobacteria</taxon>
        <taxon>Lysobacterales</taxon>
        <taxon>Marinicellaceae</taxon>
        <taxon>Marinicella</taxon>
    </lineage>
</organism>
<evidence type="ECO:0000256" key="1">
    <source>
        <dbReference type="ARBA" id="ARBA00007953"/>
    </source>
</evidence>
<proteinExistence type="inferred from homology"/>
<dbReference type="EC" id="5.4.99.27" evidence="4"/>
<gene>
    <name evidence="4 6" type="primary">truD</name>
    <name evidence="6" type="ORF">ACFODZ_06605</name>
</gene>
<feature type="active site" description="Nucleophile" evidence="4">
    <location>
        <position position="110"/>
    </location>
</feature>
<evidence type="ECO:0000256" key="2">
    <source>
        <dbReference type="ARBA" id="ARBA00022694"/>
    </source>
</evidence>
<keyword evidence="3 4" id="KW-0413">Isomerase</keyword>
<comment type="similarity">
    <text evidence="1 4">Belongs to the pseudouridine synthase TruD family.</text>
</comment>
<dbReference type="HAMAP" id="MF_01082">
    <property type="entry name" value="TruD"/>
    <property type="match status" value="1"/>
</dbReference>
<comment type="function">
    <text evidence="4">Responsible for synthesis of pseudouridine from uracil-13 in transfer RNAs.</text>
</comment>
<dbReference type="Pfam" id="PF01142">
    <property type="entry name" value="TruD"/>
    <property type="match status" value="2"/>
</dbReference>
<dbReference type="EMBL" id="JBHRTS010000003">
    <property type="protein sequence ID" value="MFC3193905.1"/>
    <property type="molecule type" value="Genomic_DNA"/>
</dbReference>
<evidence type="ECO:0000313" key="7">
    <source>
        <dbReference type="Proteomes" id="UP001595533"/>
    </source>
</evidence>
<dbReference type="InterPro" id="IPR020119">
    <property type="entry name" value="PsdUridine_synth_TruD_CS"/>
</dbReference>
<dbReference type="PANTHER" id="PTHR47811:SF1">
    <property type="entry name" value="TRNA PSEUDOURIDINE SYNTHASE D"/>
    <property type="match status" value="1"/>
</dbReference>
<dbReference type="InterPro" id="IPR042214">
    <property type="entry name" value="TruD_catalytic"/>
</dbReference>
<dbReference type="InterPro" id="IPR020103">
    <property type="entry name" value="PsdUridine_synth_cat_dom_sf"/>
</dbReference>
<dbReference type="InterPro" id="IPR050170">
    <property type="entry name" value="TruD_pseudoU_synthase"/>
</dbReference>
<dbReference type="PROSITE" id="PS50984">
    <property type="entry name" value="TRUD"/>
    <property type="match status" value="1"/>
</dbReference>
<reference evidence="7" key="1">
    <citation type="journal article" date="2019" name="Int. J. Syst. Evol. Microbiol.">
        <title>The Global Catalogue of Microorganisms (GCM) 10K type strain sequencing project: providing services to taxonomists for standard genome sequencing and annotation.</title>
        <authorList>
            <consortium name="The Broad Institute Genomics Platform"/>
            <consortium name="The Broad Institute Genome Sequencing Center for Infectious Disease"/>
            <person name="Wu L."/>
            <person name="Ma J."/>
        </authorList>
    </citation>
    <scope>NUCLEOTIDE SEQUENCE [LARGE SCALE GENOMIC DNA]</scope>
    <source>
        <strain evidence="7">KCTC 42953</strain>
    </source>
</reference>
<name>A0ABV7J739_9GAMM</name>
<dbReference type="InterPro" id="IPR011760">
    <property type="entry name" value="PsdUridine_synth_TruD_insert"/>
</dbReference>
<keyword evidence="7" id="KW-1185">Reference proteome</keyword>
<evidence type="ECO:0000256" key="4">
    <source>
        <dbReference type="HAMAP-Rule" id="MF_01082"/>
    </source>
</evidence>
<dbReference type="Gene3D" id="3.30.2350.20">
    <property type="entry name" value="TruD, catalytic domain"/>
    <property type="match status" value="1"/>
</dbReference>
<evidence type="ECO:0000259" key="5">
    <source>
        <dbReference type="PROSITE" id="PS50984"/>
    </source>
</evidence>
<sequence>MSISGNNFRLIKSENSSAHEQHQTHQTDMHNRLFNLQFPTLNKPLGNGQIKRSAADFQVIEHNAADWSGCGEHWWLKIEKTSSNTAWAATQLASACRVPARQVGYAGLKDRHAITQQWFSIQLPKVKTLPEVTMRLPDELRVIDDKWHKNKLKTGYLTHNEFIVRVYGLDCSDLAIKERLQTIIRQGVPNYFGPQRFGHQMHNIDQASKWFKQEIRVNNRNKRSLYLSAARSYLFNLMVAERIRSNHWLHPMGGDVLQLAGSHSWFADTSVSQEDMIHRLNKFDIHLTAAMWGDGPPQSHSDCAELENQIATQHPELTAGLIQHRLSPARRAMRMVVSDLQHKWLEDVLELHFSLPPGGFATCVLRELFNIEDCSAVNND</sequence>
<comment type="caution">
    <text evidence="6">The sequence shown here is derived from an EMBL/GenBank/DDBJ whole genome shotgun (WGS) entry which is preliminary data.</text>
</comment>
<dbReference type="PROSITE" id="PS01268">
    <property type="entry name" value="UPF0024"/>
    <property type="match status" value="1"/>
</dbReference>
<dbReference type="RefSeq" id="WP_077411306.1">
    <property type="nucleotide sequence ID" value="NZ_JBHRTS010000003.1"/>
</dbReference>
<keyword evidence="2 4" id="KW-0819">tRNA processing</keyword>
<dbReference type="InterPro" id="IPR001656">
    <property type="entry name" value="PsdUridine_synth_TruD"/>
</dbReference>
<dbReference type="SUPFAM" id="SSF55120">
    <property type="entry name" value="Pseudouridine synthase"/>
    <property type="match status" value="1"/>
</dbReference>
<protein>
    <recommendedName>
        <fullName evidence="4">tRNA pseudouridine synthase D</fullName>
        <ecNumber evidence="4">5.4.99.27</ecNumber>
    </recommendedName>
    <alternativeName>
        <fullName evidence="4">tRNA pseudouridine(13) synthase</fullName>
    </alternativeName>
    <alternativeName>
        <fullName evidence="4">tRNA pseudouridylate synthase D</fullName>
    </alternativeName>
    <alternativeName>
        <fullName evidence="4">tRNA-uridine isomerase D</fullName>
    </alternativeName>
</protein>
<dbReference type="GO" id="GO:0160150">
    <property type="term" value="F:tRNA pseudouridine(13) synthase activity"/>
    <property type="evidence" value="ECO:0007669"/>
    <property type="project" value="UniProtKB-EC"/>
</dbReference>
<evidence type="ECO:0000313" key="6">
    <source>
        <dbReference type="EMBL" id="MFC3193905.1"/>
    </source>
</evidence>
<dbReference type="Gene3D" id="3.30.2340.10">
    <property type="entry name" value="TruD, insertion domain"/>
    <property type="match status" value="1"/>
</dbReference>